<feature type="domain" description="Reverse transcriptase" evidence="2">
    <location>
        <begin position="541"/>
        <end position="720"/>
    </location>
</feature>
<dbReference type="PROSITE" id="PS50878">
    <property type="entry name" value="RT_POL"/>
    <property type="match status" value="1"/>
</dbReference>
<dbReference type="InterPro" id="IPR053134">
    <property type="entry name" value="RNA-dir_DNA_polymerase"/>
</dbReference>
<dbReference type="InterPro" id="IPR043128">
    <property type="entry name" value="Rev_trsase/Diguanyl_cyclase"/>
</dbReference>
<protein>
    <submittedName>
        <fullName evidence="4">Uncharacterized protein LOC125314874</fullName>
    </submittedName>
</protein>
<dbReference type="InterPro" id="IPR021109">
    <property type="entry name" value="Peptidase_aspartic_dom_sf"/>
</dbReference>
<evidence type="ECO:0000259" key="2">
    <source>
        <dbReference type="PROSITE" id="PS50878"/>
    </source>
</evidence>
<dbReference type="Proteomes" id="UP000827889">
    <property type="component" value="Chromosome 4"/>
</dbReference>
<dbReference type="Pfam" id="PF00078">
    <property type="entry name" value="RVT_1"/>
    <property type="match status" value="1"/>
</dbReference>
<organism evidence="3 4">
    <name type="scientific">Rhodamnia argentea</name>
    <dbReference type="NCBI Taxonomy" id="178133"/>
    <lineage>
        <taxon>Eukaryota</taxon>
        <taxon>Viridiplantae</taxon>
        <taxon>Streptophyta</taxon>
        <taxon>Embryophyta</taxon>
        <taxon>Tracheophyta</taxon>
        <taxon>Spermatophyta</taxon>
        <taxon>Magnoliopsida</taxon>
        <taxon>eudicotyledons</taxon>
        <taxon>Gunneridae</taxon>
        <taxon>Pentapetalae</taxon>
        <taxon>rosids</taxon>
        <taxon>malvids</taxon>
        <taxon>Myrtales</taxon>
        <taxon>Myrtaceae</taxon>
        <taxon>Myrtoideae</taxon>
        <taxon>Myrteae</taxon>
        <taxon>Australasian group</taxon>
        <taxon>Rhodamnia</taxon>
    </lineage>
</organism>
<dbReference type="Pfam" id="PF03732">
    <property type="entry name" value="Retrotrans_gag"/>
    <property type="match status" value="1"/>
</dbReference>
<dbReference type="CDD" id="cd01647">
    <property type="entry name" value="RT_LTR"/>
    <property type="match status" value="1"/>
</dbReference>
<evidence type="ECO:0000256" key="1">
    <source>
        <dbReference type="SAM" id="MobiDB-lite"/>
    </source>
</evidence>
<dbReference type="Gene3D" id="3.10.10.10">
    <property type="entry name" value="HIV Type 1 Reverse Transcriptase, subunit A, domain 1"/>
    <property type="match status" value="1"/>
</dbReference>
<dbReference type="Gene3D" id="3.30.70.270">
    <property type="match status" value="1"/>
</dbReference>
<gene>
    <name evidence="4" type="primary">LOC125314874</name>
</gene>
<dbReference type="PANTHER" id="PTHR24559:SF444">
    <property type="entry name" value="REVERSE TRANSCRIPTASE DOMAIN-CONTAINING PROTEIN"/>
    <property type="match status" value="1"/>
</dbReference>
<dbReference type="SUPFAM" id="SSF56672">
    <property type="entry name" value="DNA/RNA polymerases"/>
    <property type="match status" value="1"/>
</dbReference>
<dbReference type="InterPro" id="IPR043502">
    <property type="entry name" value="DNA/RNA_pol_sf"/>
</dbReference>
<dbReference type="SUPFAM" id="SSF50630">
    <property type="entry name" value="Acid proteases"/>
    <property type="match status" value="1"/>
</dbReference>
<reference evidence="4" key="1">
    <citation type="submission" date="2025-08" db="UniProtKB">
        <authorList>
            <consortium name="RefSeq"/>
        </authorList>
    </citation>
    <scope>IDENTIFICATION</scope>
    <source>
        <tissue evidence="4">Leaf</tissue>
    </source>
</reference>
<dbReference type="CDD" id="cd00303">
    <property type="entry name" value="retropepsin_like"/>
    <property type="match status" value="1"/>
</dbReference>
<evidence type="ECO:0000313" key="3">
    <source>
        <dbReference type="Proteomes" id="UP000827889"/>
    </source>
</evidence>
<keyword evidence="3" id="KW-1185">Reference proteome</keyword>
<evidence type="ECO:0000313" key="4">
    <source>
        <dbReference type="RefSeq" id="XP_048134087.1"/>
    </source>
</evidence>
<dbReference type="InterPro" id="IPR000477">
    <property type="entry name" value="RT_dom"/>
</dbReference>
<dbReference type="GeneID" id="125314874"/>
<feature type="region of interest" description="Disordered" evidence="1">
    <location>
        <begin position="40"/>
        <end position="59"/>
    </location>
</feature>
<accession>A0ABM3HBY2</accession>
<proteinExistence type="predicted"/>
<sequence>MNNRNAGTARGGAAQEDPQVDGLLRALEALGDIVGQQVRNQAATTAAPPEDPLVGNGNGGQLMHKMVKQFLDLKPLKFSGVGDPEAATHRIKEPEKAFALLRCNEEDKVTLAVYRLQGNAITWWQATQGRVFPEGTIPVWHVFVEAFNNKYFSECARERKMAEFMRPRQNRMSVDQYEAKFSELSMYAPRMVEDLVDGARRFRDGLKPESKDRLVPLNLKDYNEPYERAQLIERNMIERAAASGSRFVPSGRNERRFAKGQCWEEGRPSHLTGGMLWESRLPQGGQPCRNTQHNYESRPPAQGRVFAVSGEEAKDSPTVTGTVFLHDHIAYALFDPGATHAFVAEQFVKLVGLSPKSLGTVFKISTPLKDSVISAVGCPDCKLTIGGHEEVIDPIVFEMYDFDVIVGMDWLTKQRATMDCYHKAIRFNPLNGVSFEFIGSRGGTSTLLVSSQKATRLLESGCQGYLAIVVNTSVEEPRMEDITIVCDFPDVFPQELPGLPPNREIEFVIELISGTESISKVPYRMALSEPKELKVQLQELLDKGFVRPSASQWGAPVLFLRKKDGSLRLCIDYACLNRVTIKNKYPLPRIDDLFDQLQGASVFSKIDLRTGYHQLRIRKEDIPKTAFRTRYGHYEFTVMLFGLTNAPAAFMDLMNRVFKEYLDRFVIVFIDDILVYSRSYKDHEQHLRTILRTLRDHRLYAKFSKCEFWLTRVAFLGHVVSGEGISVDPAKIETVTDWPRPTTE</sequence>
<dbReference type="RefSeq" id="XP_048134087.1">
    <property type="nucleotide sequence ID" value="XM_048278130.1"/>
</dbReference>
<dbReference type="Pfam" id="PF08284">
    <property type="entry name" value="RVP_2"/>
    <property type="match status" value="1"/>
</dbReference>
<dbReference type="PANTHER" id="PTHR24559">
    <property type="entry name" value="TRANSPOSON TY3-I GAG-POL POLYPROTEIN"/>
    <property type="match status" value="1"/>
</dbReference>
<dbReference type="InterPro" id="IPR005162">
    <property type="entry name" value="Retrotrans_gag_dom"/>
</dbReference>
<name>A0ABM3HBY2_9MYRT</name>
<dbReference type="Gene3D" id="2.40.70.10">
    <property type="entry name" value="Acid Proteases"/>
    <property type="match status" value="1"/>
</dbReference>